<dbReference type="AlphaFoldDB" id="A0A8S2RGG7"/>
<dbReference type="Proteomes" id="UP000681967">
    <property type="component" value="Unassembled WGS sequence"/>
</dbReference>
<accession>A0A8S2RGG7</accession>
<protein>
    <recommendedName>
        <fullName evidence="3">VWFA domain-containing protein</fullName>
    </recommendedName>
</protein>
<comment type="caution">
    <text evidence="1">The sequence shown here is derived from an EMBL/GenBank/DDBJ whole genome shotgun (WGS) entry which is preliminary data.</text>
</comment>
<feature type="non-terminal residue" evidence="1">
    <location>
        <position position="109"/>
    </location>
</feature>
<dbReference type="EMBL" id="CAJOBH010010833">
    <property type="protein sequence ID" value="CAF4159138.1"/>
    <property type="molecule type" value="Genomic_DNA"/>
</dbReference>
<proteinExistence type="predicted"/>
<evidence type="ECO:0000313" key="2">
    <source>
        <dbReference type="Proteomes" id="UP000681967"/>
    </source>
</evidence>
<organism evidence="1 2">
    <name type="scientific">Rotaria magnacalcarata</name>
    <dbReference type="NCBI Taxonomy" id="392030"/>
    <lineage>
        <taxon>Eukaryota</taxon>
        <taxon>Metazoa</taxon>
        <taxon>Spiralia</taxon>
        <taxon>Gnathifera</taxon>
        <taxon>Rotifera</taxon>
        <taxon>Eurotatoria</taxon>
        <taxon>Bdelloidea</taxon>
        <taxon>Philodinida</taxon>
        <taxon>Philodinidae</taxon>
        <taxon>Rotaria</taxon>
    </lineage>
</organism>
<gene>
    <name evidence="1" type="ORF">BYL167_LOCUS21907</name>
</gene>
<evidence type="ECO:0008006" key="3">
    <source>
        <dbReference type="Google" id="ProtNLM"/>
    </source>
</evidence>
<reference evidence="1" key="1">
    <citation type="submission" date="2021-02" db="EMBL/GenBank/DDBJ databases">
        <authorList>
            <person name="Nowell W R."/>
        </authorList>
    </citation>
    <scope>NUCLEOTIDE SEQUENCE</scope>
</reference>
<evidence type="ECO:0000313" key="1">
    <source>
        <dbReference type="EMBL" id="CAF4159138.1"/>
    </source>
</evidence>
<feature type="non-terminal residue" evidence="1">
    <location>
        <position position="1"/>
    </location>
</feature>
<name>A0A8S2RGG7_9BILA</name>
<sequence>LDPDGIDIFFLNRQPLLHVFDPAQLYETFSQLPDGPTPITRLLSYVLNLKRSHVNDRKLLILIATDGVPTDENGKNDLDGLEKVLRYERYPSIDRIFVTFIACTDDLES</sequence>